<dbReference type="AlphaFoldDB" id="A0AB39M0P4"/>
<evidence type="ECO:0000313" key="4">
    <source>
        <dbReference type="EMBL" id="XDP99434.1"/>
    </source>
</evidence>
<dbReference type="GO" id="GO:0003677">
    <property type="term" value="F:DNA binding"/>
    <property type="evidence" value="ECO:0007669"/>
    <property type="project" value="UniProtKB-KW"/>
</dbReference>
<dbReference type="Gene3D" id="3.30.60.230">
    <property type="entry name" value="Lsr2, dimerization domain"/>
    <property type="match status" value="1"/>
</dbReference>
<organism evidence="4">
    <name type="scientific">Streptomyces sp. R08</name>
    <dbReference type="NCBI Taxonomy" id="3238624"/>
    <lineage>
        <taxon>Bacteria</taxon>
        <taxon>Bacillati</taxon>
        <taxon>Actinomycetota</taxon>
        <taxon>Actinomycetes</taxon>
        <taxon>Kitasatosporales</taxon>
        <taxon>Streptomycetaceae</taxon>
        <taxon>Streptomyces</taxon>
    </lineage>
</organism>
<dbReference type="InterPro" id="IPR055370">
    <property type="entry name" value="Lsr2_DNA-bd"/>
</dbReference>
<evidence type="ECO:0000259" key="3">
    <source>
        <dbReference type="Pfam" id="PF23359"/>
    </source>
</evidence>
<dbReference type="InterPro" id="IPR036625">
    <property type="entry name" value="E3-bd_dom_sf"/>
</dbReference>
<dbReference type="Pfam" id="PF23359">
    <property type="entry name" value="Lsr2_DNA-bd"/>
    <property type="match status" value="1"/>
</dbReference>
<name>A0AB39M0P4_9ACTN</name>
<dbReference type="InterPro" id="IPR024412">
    <property type="entry name" value="Lsr2_dim_dom"/>
</dbReference>
<reference evidence="4" key="1">
    <citation type="submission" date="2024-07" db="EMBL/GenBank/DDBJ databases">
        <authorList>
            <person name="Yu S.T."/>
        </authorList>
    </citation>
    <scope>NUCLEOTIDE SEQUENCE</scope>
    <source>
        <strain evidence="4">R08</strain>
    </source>
</reference>
<dbReference type="Pfam" id="PF11774">
    <property type="entry name" value="Lsr2"/>
    <property type="match status" value="1"/>
</dbReference>
<gene>
    <name evidence="4" type="ORF">AB5J58_04210</name>
</gene>
<dbReference type="InterPro" id="IPR042261">
    <property type="entry name" value="Lsr2-like_dimerization"/>
</dbReference>
<dbReference type="EMBL" id="CP163431">
    <property type="protein sequence ID" value="XDP99434.1"/>
    <property type="molecule type" value="Genomic_DNA"/>
</dbReference>
<keyword evidence="1" id="KW-0238">DNA-binding</keyword>
<evidence type="ECO:0000259" key="2">
    <source>
        <dbReference type="Pfam" id="PF11774"/>
    </source>
</evidence>
<sequence length="111" mass="12280">MAQREVTIFTDDLSGIEGEDIATHTFSLDGVGYEIDLNPDSYQLLLDALGPFVSAGRKKPTNGTRRRGGDRQTVAMSDPVKVREWAQSQGIEVNSRGRVSREVIEKYEAAH</sequence>
<dbReference type="Gene3D" id="4.10.320.10">
    <property type="entry name" value="E3-binding domain"/>
    <property type="match status" value="1"/>
</dbReference>
<feature type="domain" description="Lsr2 dimerization" evidence="2">
    <location>
        <begin position="1"/>
        <end position="58"/>
    </location>
</feature>
<evidence type="ECO:0000256" key="1">
    <source>
        <dbReference type="ARBA" id="ARBA00023125"/>
    </source>
</evidence>
<proteinExistence type="predicted"/>
<accession>A0AB39M0P4</accession>
<dbReference type="RefSeq" id="WP_369186543.1">
    <property type="nucleotide sequence ID" value="NZ_CP163431.1"/>
</dbReference>
<feature type="domain" description="Lsr2 DNA-binding" evidence="3">
    <location>
        <begin position="77"/>
        <end position="110"/>
    </location>
</feature>
<dbReference type="GO" id="GO:0016746">
    <property type="term" value="F:acyltransferase activity"/>
    <property type="evidence" value="ECO:0007669"/>
    <property type="project" value="InterPro"/>
</dbReference>
<protein>
    <submittedName>
        <fullName evidence="4">Lsr2 family protein</fullName>
    </submittedName>
</protein>